<evidence type="ECO:0000313" key="1">
    <source>
        <dbReference type="EMBL" id="TQN30190.1"/>
    </source>
</evidence>
<organism evidence="1 2">
    <name type="scientific">Haloactinospora alba</name>
    <dbReference type="NCBI Taxonomy" id="405555"/>
    <lineage>
        <taxon>Bacteria</taxon>
        <taxon>Bacillati</taxon>
        <taxon>Actinomycetota</taxon>
        <taxon>Actinomycetes</taxon>
        <taxon>Streptosporangiales</taxon>
        <taxon>Nocardiopsidaceae</taxon>
        <taxon>Haloactinospora</taxon>
    </lineage>
</organism>
<dbReference type="RefSeq" id="WP_141921469.1">
    <property type="nucleotide sequence ID" value="NZ_VFQC01000001.1"/>
</dbReference>
<comment type="caution">
    <text evidence="1">The sequence shown here is derived from an EMBL/GenBank/DDBJ whole genome shotgun (WGS) entry which is preliminary data.</text>
</comment>
<dbReference type="Pfam" id="PF19674">
    <property type="entry name" value="DUF6177"/>
    <property type="match status" value="1"/>
</dbReference>
<name>A0A543NEM1_9ACTN</name>
<accession>A0A543NEM1</accession>
<keyword evidence="2" id="KW-1185">Reference proteome</keyword>
<proteinExistence type="predicted"/>
<dbReference type="InterPro" id="IPR046175">
    <property type="entry name" value="DUF6177"/>
</dbReference>
<dbReference type="OrthoDB" id="5103427at2"/>
<dbReference type="EMBL" id="VFQC01000001">
    <property type="protein sequence ID" value="TQN30190.1"/>
    <property type="molecule type" value="Genomic_DNA"/>
</dbReference>
<sequence>MTARHPAVDHSTTGALVALQERPVVWFSSWLADAVSASAANSQGLQVVTPAHSRVTFPLRTVLTKPGGRWVVRESDGSGHYDGLTGVPLVWDDDAGYVTAPEHRLPDSGKREGKAAAAPSPTFRAGASELGGHLLLDLRLLHPATEDLRLGGAAESLSRTFAGAAPAGWGTSEPALAVWDRDGLTALCRQRAPQPTWTVLVGPEGRPFLGTQRVSRVRSGVKESLTVMAARSAGEELPLGSLPEVVREFAGQGTLQSLTAYRLPGRPDGTYEPRAPSLPVPVGMAVGPEGVAEAGLAHALDAPSTGHRLGPSMFPAVWFPLGSGTDPAAWRRLDELLRHFRPDGGQPA</sequence>
<evidence type="ECO:0000313" key="2">
    <source>
        <dbReference type="Proteomes" id="UP000317422"/>
    </source>
</evidence>
<dbReference type="Proteomes" id="UP000317422">
    <property type="component" value="Unassembled WGS sequence"/>
</dbReference>
<dbReference type="AlphaFoldDB" id="A0A543NEM1"/>
<protein>
    <submittedName>
        <fullName evidence="1">Uncharacterized protein</fullName>
    </submittedName>
</protein>
<reference evidence="1 2" key="1">
    <citation type="submission" date="2019-06" db="EMBL/GenBank/DDBJ databases">
        <title>Sequencing the genomes of 1000 actinobacteria strains.</title>
        <authorList>
            <person name="Klenk H.-P."/>
        </authorList>
    </citation>
    <scope>NUCLEOTIDE SEQUENCE [LARGE SCALE GENOMIC DNA]</scope>
    <source>
        <strain evidence="1 2">DSM 45015</strain>
    </source>
</reference>
<gene>
    <name evidence="1" type="ORF">FHX37_0051</name>
</gene>